<dbReference type="PANTHER" id="PTHR34139:SF1">
    <property type="entry name" value="RNASE MJ1380-RELATED"/>
    <property type="match status" value="1"/>
</dbReference>
<evidence type="ECO:0000256" key="2">
    <source>
        <dbReference type="ARBA" id="ARBA00022649"/>
    </source>
</evidence>
<dbReference type="GO" id="GO:0000166">
    <property type="term" value="F:nucleotide binding"/>
    <property type="evidence" value="ECO:0007669"/>
    <property type="project" value="UniProtKB-KW"/>
</dbReference>
<evidence type="ECO:0000313" key="6">
    <source>
        <dbReference type="EMBL" id="OGY86502.1"/>
    </source>
</evidence>
<dbReference type="InterPro" id="IPR051813">
    <property type="entry name" value="HepT_RNase_toxin"/>
</dbReference>
<organism evidence="6 7">
    <name type="scientific">Candidatus Kerfeldbacteria bacterium RIFOXYB2_FULL_38_14</name>
    <dbReference type="NCBI Taxonomy" id="1798547"/>
    <lineage>
        <taxon>Bacteria</taxon>
        <taxon>Candidatus Kerfeldiibacteriota</taxon>
    </lineage>
</organism>
<reference evidence="6 7" key="1">
    <citation type="journal article" date="2016" name="Nat. Commun.">
        <title>Thousands of microbial genomes shed light on interconnected biogeochemical processes in an aquifer system.</title>
        <authorList>
            <person name="Anantharaman K."/>
            <person name="Brown C.T."/>
            <person name="Hug L.A."/>
            <person name="Sharon I."/>
            <person name="Castelle C.J."/>
            <person name="Probst A.J."/>
            <person name="Thomas B.C."/>
            <person name="Singh A."/>
            <person name="Wilkins M.J."/>
            <person name="Karaoz U."/>
            <person name="Brodie E.L."/>
            <person name="Williams K.H."/>
            <person name="Hubbard S.S."/>
            <person name="Banfield J.F."/>
        </authorList>
    </citation>
    <scope>NUCLEOTIDE SEQUENCE [LARGE SCALE GENOMIC DNA]</scope>
</reference>
<keyword evidence="1" id="KW-0597">Phosphoprotein</keyword>
<sequence length="115" mass="13673">MNERDDLVYIKHINDNLTAIFTFLQTTDTKEKFTKNFLIQNAIMYQLMIMGEAVKNLSSEFRKNHIYIPWSDITGLRDKLIHHYFGTDINILWDTLQKDLPELRKNIAEIVKNNQ</sequence>
<dbReference type="AlphaFoldDB" id="A0A1G2BBJ4"/>
<dbReference type="Proteomes" id="UP000176420">
    <property type="component" value="Unassembled WGS sequence"/>
</dbReference>
<dbReference type="PANTHER" id="PTHR34139">
    <property type="entry name" value="UPF0331 PROTEIN MJ0127"/>
    <property type="match status" value="1"/>
</dbReference>
<evidence type="ECO:0000256" key="3">
    <source>
        <dbReference type="ARBA" id="ARBA00022722"/>
    </source>
</evidence>
<dbReference type="InterPro" id="IPR008201">
    <property type="entry name" value="HepT-like"/>
</dbReference>
<dbReference type="GO" id="GO:0110001">
    <property type="term" value="C:toxin-antitoxin complex"/>
    <property type="evidence" value="ECO:0007669"/>
    <property type="project" value="InterPro"/>
</dbReference>
<protein>
    <recommendedName>
        <fullName evidence="8">DUF86 domain-containing protein</fullName>
    </recommendedName>
</protein>
<keyword evidence="4" id="KW-0547">Nucleotide-binding</keyword>
<dbReference type="EMBL" id="MHKI01000018">
    <property type="protein sequence ID" value="OGY86502.1"/>
    <property type="molecule type" value="Genomic_DNA"/>
</dbReference>
<evidence type="ECO:0000256" key="1">
    <source>
        <dbReference type="ARBA" id="ARBA00022553"/>
    </source>
</evidence>
<name>A0A1G2BBJ4_9BACT</name>
<evidence type="ECO:0008006" key="8">
    <source>
        <dbReference type="Google" id="ProtNLM"/>
    </source>
</evidence>
<dbReference type="GO" id="GO:0004540">
    <property type="term" value="F:RNA nuclease activity"/>
    <property type="evidence" value="ECO:0007669"/>
    <property type="project" value="InterPro"/>
</dbReference>
<dbReference type="GO" id="GO:0016787">
    <property type="term" value="F:hydrolase activity"/>
    <property type="evidence" value="ECO:0007669"/>
    <property type="project" value="UniProtKB-KW"/>
</dbReference>
<dbReference type="Pfam" id="PF01934">
    <property type="entry name" value="HepT-like"/>
    <property type="match status" value="1"/>
</dbReference>
<keyword evidence="5" id="KW-0378">Hydrolase</keyword>
<accession>A0A1G2BBJ4</accession>
<evidence type="ECO:0000256" key="5">
    <source>
        <dbReference type="ARBA" id="ARBA00022801"/>
    </source>
</evidence>
<evidence type="ECO:0000313" key="7">
    <source>
        <dbReference type="Proteomes" id="UP000176420"/>
    </source>
</evidence>
<evidence type="ECO:0000256" key="4">
    <source>
        <dbReference type="ARBA" id="ARBA00022741"/>
    </source>
</evidence>
<keyword evidence="2" id="KW-1277">Toxin-antitoxin system</keyword>
<comment type="caution">
    <text evidence="6">The sequence shown here is derived from an EMBL/GenBank/DDBJ whole genome shotgun (WGS) entry which is preliminary data.</text>
</comment>
<keyword evidence="3" id="KW-0540">Nuclease</keyword>
<proteinExistence type="predicted"/>
<gene>
    <name evidence="6" type="ORF">A2319_01925</name>
</gene>